<dbReference type="InParanoid" id="A0A369K7L9"/>
<protein>
    <submittedName>
        <fullName evidence="2">Uncharacterized protein</fullName>
    </submittedName>
</protein>
<evidence type="ECO:0000256" key="1">
    <source>
        <dbReference type="SAM" id="MobiDB-lite"/>
    </source>
</evidence>
<proteinExistence type="predicted"/>
<dbReference type="AlphaFoldDB" id="A0A369K7L9"/>
<keyword evidence="3" id="KW-1185">Reference proteome</keyword>
<feature type="region of interest" description="Disordered" evidence="1">
    <location>
        <begin position="1"/>
        <end position="41"/>
    </location>
</feature>
<evidence type="ECO:0000313" key="2">
    <source>
        <dbReference type="EMBL" id="RDB26876.1"/>
    </source>
</evidence>
<gene>
    <name evidence="2" type="ORF">Hypma_005128</name>
</gene>
<reference evidence="2" key="1">
    <citation type="submission" date="2018-04" db="EMBL/GenBank/DDBJ databases">
        <title>Whole genome sequencing of Hypsizygus marmoreus.</title>
        <authorList>
            <person name="Choi I.-G."/>
            <person name="Min B."/>
            <person name="Kim J.-G."/>
            <person name="Kim S."/>
            <person name="Oh Y.-L."/>
            <person name="Kong W.-S."/>
            <person name="Park H."/>
            <person name="Jeong J."/>
            <person name="Song E.-S."/>
        </authorList>
    </citation>
    <scope>NUCLEOTIDE SEQUENCE [LARGE SCALE GENOMIC DNA]</scope>
    <source>
        <strain evidence="2">51987-8</strain>
    </source>
</reference>
<feature type="compositionally biased region" description="Pro residues" evidence="1">
    <location>
        <begin position="1"/>
        <end position="11"/>
    </location>
</feature>
<organism evidence="2 3">
    <name type="scientific">Hypsizygus marmoreus</name>
    <name type="common">White beech mushroom</name>
    <name type="synonym">Agaricus marmoreus</name>
    <dbReference type="NCBI Taxonomy" id="39966"/>
    <lineage>
        <taxon>Eukaryota</taxon>
        <taxon>Fungi</taxon>
        <taxon>Dikarya</taxon>
        <taxon>Basidiomycota</taxon>
        <taxon>Agaricomycotina</taxon>
        <taxon>Agaricomycetes</taxon>
        <taxon>Agaricomycetidae</taxon>
        <taxon>Agaricales</taxon>
        <taxon>Tricholomatineae</taxon>
        <taxon>Lyophyllaceae</taxon>
        <taxon>Hypsizygus</taxon>
    </lineage>
</organism>
<evidence type="ECO:0000313" key="3">
    <source>
        <dbReference type="Proteomes" id="UP000076154"/>
    </source>
</evidence>
<feature type="region of interest" description="Disordered" evidence="1">
    <location>
        <begin position="74"/>
        <end position="132"/>
    </location>
</feature>
<dbReference type="EMBL" id="LUEZ02000021">
    <property type="protein sequence ID" value="RDB26876.1"/>
    <property type="molecule type" value="Genomic_DNA"/>
</dbReference>
<dbReference type="Proteomes" id="UP000076154">
    <property type="component" value="Unassembled WGS sequence"/>
</dbReference>
<name>A0A369K7L9_HYPMA</name>
<comment type="caution">
    <text evidence="2">The sequence shown here is derived from an EMBL/GenBank/DDBJ whole genome shotgun (WGS) entry which is preliminary data.</text>
</comment>
<sequence>MMSYPLRPPAPCNARTNPLIPPHAPTPLARNDEANLPNPVVPGEVKERSMLQWDNAASQQATSRKTRRHEMLAPITDPLHGGEPQDAEHRSPSRVQRFQPTALPPTATPQTPFHPLSRPVQHATTPYRPSHPRAQYSTEAIARASYITPSLSAHLPPPHPQALYSTIPLPNVPIDGAKPQIHSFLSYFSTATAEPTTNPAKKGGQHHDEAATCPGQSFLTIQVFHTGDIIQVFASSGPGSYVTVGDVIGALEEATSSMNGAREGFWPGEEILRTMTIGNPLLVWNALRYRFGTKVGLYIRSGHDSWIFRIK</sequence>
<accession>A0A369K7L9</accession>